<sequence>MLQNEIPSKDWLVFDDTPSIRQSSSDVSFPLSPENELVMQKLIDFVRYSQDPQKNDKQTIRPAVGLASPQIGHNIKMYYIRIEDTDDETGTKKITEHAMINPKISGKSSQLACIEEGEGCLSVDGDKEGFVPRSFRIIIEGYDYLKQQKVTITVRSYEAIVFQHEQEHLEGKLYYDLINKKNPWLKNSDWIIL</sequence>
<comment type="catalytic activity">
    <reaction evidence="6">
        <text>N-terminal N-formyl-L-methionyl-[peptide] + H2O = N-terminal L-methionyl-[peptide] + formate</text>
        <dbReference type="Rhea" id="RHEA:24420"/>
        <dbReference type="Rhea" id="RHEA-COMP:10639"/>
        <dbReference type="Rhea" id="RHEA-COMP:10640"/>
        <dbReference type="ChEBI" id="CHEBI:15377"/>
        <dbReference type="ChEBI" id="CHEBI:15740"/>
        <dbReference type="ChEBI" id="CHEBI:49298"/>
        <dbReference type="ChEBI" id="CHEBI:64731"/>
        <dbReference type="EC" id="3.5.1.88"/>
    </reaction>
</comment>
<evidence type="ECO:0000256" key="2">
    <source>
        <dbReference type="ARBA" id="ARBA00022723"/>
    </source>
</evidence>
<dbReference type="AlphaFoldDB" id="A0A2P6FBN3"/>
<dbReference type="InterPro" id="IPR023635">
    <property type="entry name" value="Peptide_deformylase"/>
</dbReference>
<dbReference type="GO" id="GO:0046872">
    <property type="term" value="F:metal ion binding"/>
    <property type="evidence" value="ECO:0007669"/>
    <property type="project" value="UniProtKB-KW"/>
</dbReference>
<dbReference type="Proteomes" id="UP000031565">
    <property type="component" value="Unassembled WGS sequence"/>
</dbReference>
<dbReference type="PANTHER" id="PTHR10458:SF22">
    <property type="entry name" value="PEPTIDE DEFORMYLASE"/>
    <property type="match status" value="1"/>
</dbReference>
<keyword evidence="4 6" id="KW-0648">Protein biosynthesis</keyword>
<dbReference type="HAMAP" id="MF_00163">
    <property type="entry name" value="Pep_deformylase"/>
    <property type="match status" value="1"/>
</dbReference>
<feature type="binding site" evidence="6">
    <location>
        <position position="120"/>
    </location>
    <ligand>
        <name>Fe cation</name>
        <dbReference type="ChEBI" id="CHEBI:24875"/>
    </ligand>
</feature>
<name>A0A2P6FBN3_9MOLU</name>
<dbReference type="PIRSF" id="PIRSF004749">
    <property type="entry name" value="Pep_def"/>
    <property type="match status" value="1"/>
</dbReference>
<dbReference type="STRING" id="2138.SMSRO_v1c06300"/>
<feature type="active site" evidence="6">
    <location>
        <position position="165"/>
    </location>
</feature>
<dbReference type="EMBL" id="JTLV02000001">
    <property type="protein sequence ID" value="PQM30869.1"/>
    <property type="molecule type" value="Genomic_DNA"/>
</dbReference>
<protein>
    <recommendedName>
        <fullName evidence="6">Peptide deformylase</fullName>
        <shortName evidence="6">PDF</shortName>
        <ecNumber evidence="6">3.5.1.88</ecNumber>
    </recommendedName>
    <alternativeName>
        <fullName evidence="6">Polypeptide deformylase</fullName>
    </alternativeName>
</protein>
<feature type="binding site" evidence="6">
    <location>
        <position position="164"/>
    </location>
    <ligand>
        <name>Fe cation</name>
        <dbReference type="ChEBI" id="CHEBI:24875"/>
    </ligand>
</feature>
<feature type="binding site" evidence="6">
    <location>
        <position position="168"/>
    </location>
    <ligand>
        <name>Fe cation</name>
        <dbReference type="ChEBI" id="CHEBI:24875"/>
    </ligand>
</feature>
<keyword evidence="8" id="KW-1185">Reference proteome</keyword>
<comment type="cofactor">
    <cofactor evidence="6">
        <name>Fe(2+)</name>
        <dbReference type="ChEBI" id="CHEBI:29033"/>
    </cofactor>
    <text evidence="6">Binds 1 Fe(2+) ion.</text>
</comment>
<organism evidence="7 8">
    <name type="scientific">Spiroplasma poulsonii</name>
    <dbReference type="NCBI Taxonomy" id="2138"/>
    <lineage>
        <taxon>Bacteria</taxon>
        <taxon>Bacillati</taxon>
        <taxon>Mycoplasmatota</taxon>
        <taxon>Mollicutes</taxon>
        <taxon>Entomoplasmatales</taxon>
        <taxon>Spiroplasmataceae</taxon>
        <taxon>Spiroplasma</taxon>
    </lineage>
</organism>
<evidence type="ECO:0000313" key="8">
    <source>
        <dbReference type="Proteomes" id="UP000031565"/>
    </source>
</evidence>
<dbReference type="OrthoDB" id="9784988at2"/>
<dbReference type="GO" id="GO:0006412">
    <property type="term" value="P:translation"/>
    <property type="evidence" value="ECO:0007669"/>
    <property type="project" value="UniProtKB-UniRule"/>
</dbReference>
<keyword evidence="2 6" id="KW-0479">Metal-binding</keyword>
<comment type="caution">
    <text evidence="7">The sequence shown here is derived from an EMBL/GenBank/DDBJ whole genome shotgun (WGS) entry which is preliminary data.</text>
</comment>
<proteinExistence type="inferred from homology"/>
<dbReference type="FunFam" id="3.90.45.10:FF:000002">
    <property type="entry name" value="Peptide deformylase"/>
    <property type="match status" value="1"/>
</dbReference>
<dbReference type="RefSeq" id="WP_040093050.1">
    <property type="nucleotide sequence ID" value="NZ_CM020866.1"/>
</dbReference>
<dbReference type="EC" id="3.5.1.88" evidence="6"/>
<evidence type="ECO:0000256" key="1">
    <source>
        <dbReference type="ARBA" id="ARBA00010759"/>
    </source>
</evidence>
<keyword evidence="5 6" id="KW-0408">Iron</keyword>
<keyword evidence="3 6" id="KW-0378">Hydrolase</keyword>
<dbReference type="SUPFAM" id="SSF56420">
    <property type="entry name" value="Peptide deformylase"/>
    <property type="match status" value="1"/>
</dbReference>
<evidence type="ECO:0000256" key="4">
    <source>
        <dbReference type="ARBA" id="ARBA00022917"/>
    </source>
</evidence>
<dbReference type="InterPro" id="IPR036821">
    <property type="entry name" value="Peptide_deformylase_sf"/>
</dbReference>
<comment type="similarity">
    <text evidence="1 6">Belongs to the polypeptide deformylase family.</text>
</comment>
<reference evidence="7 8" key="1">
    <citation type="journal article" date="2015" name="MBio">
        <title>Genome sequence of the Drosophila melanogaster male-killing Spiroplasma strain MSRO endosymbiont.</title>
        <authorList>
            <person name="Paredes J.C."/>
            <person name="Herren J.K."/>
            <person name="Schupfer F."/>
            <person name="Marin R."/>
            <person name="Claverol S."/>
            <person name="Kuo C.H."/>
            <person name="Lemaitre B."/>
            <person name="Beven L."/>
        </authorList>
    </citation>
    <scope>NUCLEOTIDE SEQUENCE [LARGE SCALE GENOMIC DNA]</scope>
    <source>
        <strain evidence="7 8">MSRO</strain>
    </source>
</reference>
<dbReference type="GO" id="GO:0042586">
    <property type="term" value="F:peptide deformylase activity"/>
    <property type="evidence" value="ECO:0007669"/>
    <property type="project" value="UniProtKB-UniRule"/>
</dbReference>
<evidence type="ECO:0000256" key="5">
    <source>
        <dbReference type="ARBA" id="ARBA00023004"/>
    </source>
</evidence>
<comment type="function">
    <text evidence="6">Removes the formyl group from the N-terminal Met of newly synthesized proteins. Requires at least a dipeptide for an efficient rate of reaction. N-terminal L-methionine is a prerequisite for activity but the enzyme has broad specificity at other positions.</text>
</comment>
<dbReference type="Pfam" id="PF01327">
    <property type="entry name" value="Pep_deformylase"/>
    <property type="match status" value="1"/>
</dbReference>
<gene>
    <name evidence="7" type="primary">def2</name>
    <name evidence="6" type="synonym">def</name>
    <name evidence="7" type="ORF">SMSRO_SF006610</name>
</gene>
<dbReference type="PRINTS" id="PR01576">
    <property type="entry name" value="PDEFORMYLASE"/>
</dbReference>
<evidence type="ECO:0000256" key="6">
    <source>
        <dbReference type="HAMAP-Rule" id="MF_00163"/>
    </source>
</evidence>
<accession>A0A2P6FBN3</accession>
<dbReference type="PANTHER" id="PTHR10458">
    <property type="entry name" value="PEPTIDE DEFORMYLASE"/>
    <property type="match status" value="1"/>
</dbReference>
<dbReference type="Gene3D" id="3.90.45.10">
    <property type="entry name" value="Peptide deformylase"/>
    <property type="match status" value="1"/>
</dbReference>
<evidence type="ECO:0000256" key="3">
    <source>
        <dbReference type="ARBA" id="ARBA00022801"/>
    </source>
</evidence>
<evidence type="ECO:0000313" key="7">
    <source>
        <dbReference type="EMBL" id="PQM30869.1"/>
    </source>
</evidence>